<dbReference type="Gene3D" id="3.40.30.10">
    <property type="entry name" value="Glutaredoxin"/>
    <property type="match status" value="2"/>
</dbReference>
<dbReference type="Gene3D" id="1.20.1050.10">
    <property type="match status" value="2"/>
</dbReference>
<dbReference type="Proteomes" id="UP000653454">
    <property type="component" value="Unassembled WGS sequence"/>
</dbReference>
<dbReference type="GO" id="GO:0004364">
    <property type="term" value="F:glutathione transferase activity"/>
    <property type="evidence" value="ECO:0007669"/>
    <property type="project" value="TreeGrafter"/>
</dbReference>
<comment type="subunit">
    <text evidence="1">Homodimer.</text>
</comment>
<feature type="domain" description="GST C-terminal" evidence="3">
    <location>
        <begin position="302"/>
        <end position="429"/>
    </location>
</feature>
<dbReference type="SFLD" id="SFLDS00019">
    <property type="entry name" value="Glutathione_Transferase_(cytos"/>
    <property type="match status" value="2"/>
</dbReference>
<keyword evidence="5" id="KW-1185">Reference proteome</keyword>
<dbReference type="FunFam" id="3.40.30.10:FF:000034">
    <property type="entry name" value="glutathione S-transferase 1"/>
    <property type="match status" value="2"/>
</dbReference>
<dbReference type="InterPro" id="IPR010987">
    <property type="entry name" value="Glutathione-S-Trfase_C-like"/>
</dbReference>
<dbReference type="InterPro" id="IPR040079">
    <property type="entry name" value="Glutathione_S-Trfase"/>
</dbReference>
<evidence type="ECO:0000259" key="2">
    <source>
        <dbReference type="PROSITE" id="PS50404"/>
    </source>
</evidence>
<dbReference type="AlphaFoldDB" id="A0A8S4EJC4"/>
<evidence type="ECO:0000313" key="4">
    <source>
        <dbReference type="EMBL" id="CAG9115510.1"/>
    </source>
</evidence>
<organism evidence="4 5">
    <name type="scientific">Plutella xylostella</name>
    <name type="common">Diamondback moth</name>
    <name type="synonym">Plutella maculipennis</name>
    <dbReference type="NCBI Taxonomy" id="51655"/>
    <lineage>
        <taxon>Eukaryota</taxon>
        <taxon>Metazoa</taxon>
        <taxon>Ecdysozoa</taxon>
        <taxon>Arthropoda</taxon>
        <taxon>Hexapoda</taxon>
        <taxon>Insecta</taxon>
        <taxon>Pterygota</taxon>
        <taxon>Neoptera</taxon>
        <taxon>Endopterygota</taxon>
        <taxon>Lepidoptera</taxon>
        <taxon>Glossata</taxon>
        <taxon>Ditrysia</taxon>
        <taxon>Yponomeutoidea</taxon>
        <taxon>Plutellidae</taxon>
        <taxon>Plutella</taxon>
    </lineage>
</organism>
<dbReference type="Pfam" id="PF00043">
    <property type="entry name" value="GST_C"/>
    <property type="match status" value="2"/>
</dbReference>
<evidence type="ECO:0000313" key="5">
    <source>
        <dbReference type="Proteomes" id="UP000653454"/>
    </source>
</evidence>
<comment type="caution">
    <text evidence="4">The sequence shown here is derived from an EMBL/GenBank/DDBJ whole genome shotgun (WGS) entry which is preliminary data.</text>
</comment>
<accession>A0A8S4EJC4</accession>
<dbReference type="FunFam" id="1.20.1050.10:FF:000007">
    <property type="entry name" value="Glutathione S-transferase 1-1"/>
    <property type="match status" value="2"/>
</dbReference>
<gene>
    <name evidence="4" type="ORF">PLXY2_LOCUS5747</name>
</gene>
<dbReference type="EMBL" id="CAJHNJ030000017">
    <property type="protein sequence ID" value="CAG9115510.1"/>
    <property type="molecule type" value="Genomic_DNA"/>
</dbReference>
<dbReference type="Pfam" id="PF02798">
    <property type="entry name" value="GST_N"/>
    <property type="match status" value="1"/>
</dbReference>
<sequence>MKLYKLDMSPPARATMMVAEALGVKVDTVDVNLMKGDNRTPEYLKKNPIHTVPLLEDGDLILHDSHAIVTYLVDKYGKSDALYPKDVKKRAQVDQKLYLDATILFPRLRAVTFLIITEGLKKPSDKMLKDIEEAYSILNSFLSTSKYLAGDQLSLADISAVATVTSLVYVLPLDEAKYPKVAAWLKTMKDLPFVKSKNEPGVTQVGQWITSSLTSNMKLYKLDGSPPARSAMMAVEALGLAVDAVDCDLLKGENTSPEYMKKNPVHTIPLLEDGDLTIHDSHVIVTYLVDKYAKDDSLYPKDIKKRAQVDQKLYFDATILFPRLRAVTYPMIAEGLTKPTEKMLSQIEEAYFMLDAFLSGSKWLAGDSMTVADICAVGSVTGLNHIVPLDAAKYQNVAAWLNNMKQQPFVKSKNEPGDTFLGQWIASKLTSS</sequence>
<dbReference type="SFLD" id="SFLDG01153">
    <property type="entry name" value="Main.4:_Theta-like"/>
    <property type="match status" value="2"/>
</dbReference>
<protein>
    <submittedName>
        <fullName evidence="4">(diamondback moth) hypothetical protein</fullName>
    </submittedName>
</protein>
<dbReference type="PANTHER" id="PTHR43969">
    <property type="entry name" value="GLUTATHIONE S TRANSFERASE D10, ISOFORM A-RELATED"/>
    <property type="match status" value="1"/>
</dbReference>
<dbReference type="InterPro" id="IPR004045">
    <property type="entry name" value="Glutathione_S-Trfase_N"/>
</dbReference>
<evidence type="ECO:0000256" key="1">
    <source>
        <dbReference type="ARBA" id="ARBA00011738"/>
    </source>
</evidence>
<feature type="domain" description="GST N-terminal" evidence="2">
    <location>
        <begin position="1"/>
        <end position="80"/>
    </location>
</feature>
<reference evidence="4" key="1">
    <citation type="submission" date="2020-11" db="EMBL/GenBank/DDBJ databases">
        <authorList>
            <person name="Whiteford S."/>
        </authorList>
    </citation>
    <scope>NUCLEOTIDE SEQUENCE</scope>
</reference>
<dbReference type="SUPFAM" id="SSF52833">
    <property type="entry name" value="Thioredoxin-like"/>
    <property type="match status" value="2"/>
</dbReference>
<evidence type="ECO:0000259" key="3">
    <source>
        <dbReference type="PROSITE" id="PS50405"/>
    </source>
</evidence>
<feature type="domain" description="GST N-terminal" evidence="2">
    <location>
        <begin position="215"/>
        <end position="296"/>
    </location>
</feature>
<dbReference type="SUPFAM" id="SSF47616">
    <property type="entry name" value="GST C-terminal domain-like"/>
    <property type="match status" value="2"/>
</dbReference>
<dbReference type="SFLD" id="SFLDG00358">
    <property type="entry name" value="Main_(cytGST)"/>
    <property type="match status" value="2"/>
</dbReference>
<dbReference type="CDD" id="cd03177">
    <property type="entry name" value="GST_C_Delta_Epsilon"/>
    <property type="match status" value="2"/>
</dbReference>
<dbReference type="InterPro" id="IPR004046">
    <property type="entry name" value="GST_C"/>
</dbReference>
<dbReference type="CDD" id="cd03045">
    <property type="entry name" value="GST_N_Delta_Epsilon"/>
    <property type="match status" value="1"/>
</dbReference>
<dbReference type="PROSITE" id="PS50404">
    <property type="entry name" value="GST_NTER"/>
    <property type="match status" value="2"/>
</dbReference>
<name>A0A8S4EJC4_PLUXY</name>
<dbReference type="GO" id="GO:0006749">
    <property type="term" value="P:glutathione metabolic process"/>
    <property type="evidence" value="ECO:0007669"/>
    <property type="project" value="TreeGrafter"/>
</dbReference>
<dbReference type="Pfam" id="PF13417">
    <property type="entry name" value="GST_N_3"/>
    <property type="match status" value="1"/>
</dbReference>
<feature type="domain" description="GST C-terminal" evidence="3">
    <location>
        <begin position="86"/>
        <end position="212"/>
    </location>
</feature>
<dbReference type="InterPro" id="IPR036282">
    <property type="entry name" value="Glutathione-S-Trfase_C_sf"/>
</dbReference>
<dbReference type="InterPro" id="IPR036249">
    <property type="entry name" value="Thioredoxin-like_sf"/>
</dbReference>
<proteinExistence type="predicted"/>
<dbReference type="PANTHER" id="PTHR43969:SF9">
    <property type="entry name" value="GLUTATHIONE S TRANSFERASE D10, ISOFORM A-RELATED"/>
    <property type="match status" value="1"/>
</dbReference>
<dbReference type="PROSITE" id="PS50405">
    <property type="entry name" value="GST_CTER"/>
    <property type="match status" value="2"/>
</dbReference>